<proteinExistence type="predicted"/>
<keyword evidence="1" id="KW-1185">Reference proteome</keyword>
<dbReference type="WBParaSite" id="sdigi.contig934.g10017.t1">
    <property type="protein sequence ID" value="sdigi.contig934.g10017.t1"/>
    <property type="gene ID" value="sdigi.contig934.g10017"/>
</dbReference>
<sequence length="51" mass="6095">MNIKRWWSGNFKPWDGDFEPWNESTGGEDFIVFPGGRFGAWGDRIFIERRE</sequence>
<dbReference type="AlphaFoldDB" id="A0A915Q4D9"/>
<reference evidence="2" key="1">
    <citation type="submission" date="2022-11" db="UniProtKB">
        <authorList>
            <consortium name="WormBaseParasite"/>
        </authorList>
    </citation>
    <scope>IDENTIFICATION</scope>
</reference>
<evidence type="ECO:0000313" key="1">
    <source>
        <dbReference type="Proteomes" id="UP000887581"/>
    </source>
</evidence>
<accession>A0A915Q4D9</accession>
<evidence type="ECO:0000313" key="2">
    <source>
        <dbReference type="WBParaSite" id="sdigi.contig934.g10017.t1"/>
    </source>
</evidence>
<organism evidence="1 2">
    <name type="scientific">Setaria digitata</name>
    <dbReference type="NCBI Taxonomy" id="48799"/>
    <lineage>
        <taxon>Eukaryota</taxon>
        <taxon>Metazoa</taxon>
        <taxon>Ecdysozoa</taxon>
        <taxon>Nematoda</taxon>
        <taxon>Chromadorea</taxon>
        <taxon>Rhabditida</taxon>
        <taxon>Spirurina</taxon>
        <taxon>Spiruromorpha</taxon>
        <taxon>Filarioidea</taxon>
        <taxon>Setariidae</taxon>
        <taxon>Setaria</taxon>
    </lineage>
</organism>
<name>A0A915Q4D9_9BILA</name>
<dbReference type="Proteomes" id="UP000887581">
    <property type="component" value="Unplaced"/>
</dbReference>
<protein>
    <submittedName>
        <fullName evidence="2">Uncharacterized protein</fullName>
    </submittedName>
</protein>